<dbReference type="InterPro" id="IPR037185">
    <property type="entry name" value="EmrE-like"/>
</dbReference>
<feature type="transmembrane region" description="Helical" evidence="2">
    <location>
        <begin position="222"/>
        <end position="245"/>
    </location>
</feature>
<dbReference type="GO" id="GO:0016020">
    <property type="term" value="C:membrane"/>
    <property type="evidence" value="ECO:0007669"/>
    <property type="project" value="InterPro"/>
</dbReference>
<feature type="transmembrane region" description="Helical" evidence="2">
    <location>
        <begin position="251"/>
        <end position="273"/>
    </location>
</feature>
<evidence type="ECO:0000259" key="3">
    <source>
        <dbReference type="Pfam" id="PF00892"/>
    </source>
</evidence>
<feature type="transmembrane region" description="Helical" evidence="2">
    <location>
        <begin position="114"/>
        <end position="135"/>
    </location>
</feature>
<comment type="similarity">
    <text evidence="1">Belongs to the EamA transporter family.</text>
</comment>
<proteinExistence type="inferred from homology"/>
<evidence type="ECO:0000256" key="2">
    <source>
        <dbReference type="SAM" id="Phobius"/>
    </source>
</evidence>
<feature type="transmembrane region" description="Helical" evidence="2">
    <location>
        <begin position="280"/>
        <end position="297"/>
    </location>
</feature>
<dbReference type="SUPFAM" id="SSF103481">
    <property type="entry name" value="Multidrug resistance efflux transporter EmrE"/>
    <property type="match status" value="2"/>
</dbReference>
<evidence type="ECO:0000313" key="4">
    <source>
        <dbReference type="EMBL" id="APZ33747.1"/>
    </source>
</evidence>
<name>A0A1P8U6J3_9MICO</name>
<reference evidence="4 5" key="1">
    <citation type="submission" date="2016-12" db="EMBL/GenBank/DDBJ databases">
        <title>Complete genome sequence of Microbacterium aurum KACC 15219.</title>
        <authorList>
            <person name="Jung Y."/>
            <person name="Shin J.-H."/>
            <person name="Lee Y.-J."/>
            <person name="Yi H."/>
            <person name="Bahn Y.-S."/>
            <person name="Kim J.F."/>
            <person name="Lee D.-W."/>
        </authorList>
    </citation>
    <scope>NUCLEOTIDE SEQUENCE [LARGE SCALE GENOMIC DNA]</scope>
    <source>
        <strain evidence="4 5">KACC 15219</strain>
    </source>
</reference>
<dbReference type="Proteomes" id="UP000187185">
    <property type="component" value="Chromosome"/>
</dbReference>
<feature type="transmembrane region" description="Helical" evidence="2">
    <location>
        <begin position="6"/>
        <end position="24"/>
    </location>
</feature>
<feature type="domain" description="EamA" evidence="3">
    <location>
        <begin position="3"/>
        <end position="133"/>
    </location>
</feature>
<feature type="transmembrane region" description="Helical" evidence="2">
    <location>
        <begin position="89"/>
        <end position="108"/>
    </location>
</feature>
<keyword evidence="2" id="KW-1133">Transmembrane helix</keyword>
<accession>A0A1P8U6J3</accession>
<keyword evidence="2" id="KW-0812">Transmembrane</keyword>
<feature type="transmembrane region" description="Helical" evidence="2">
    <location>
        <begin position="31"/>
        <end position="49"/>
    </location>
</feature>
<dbReference type="STRING" id="36805.BOH66_05315"/>
<feature type="domain" description="EamA" evidence="3">
    <location>
        <begin position="220"/>
        <end position="295"/>
    </location>
</feature>
<keyword evidence="5" id="KW-1185">Reference proteome</keyword>
<sequence length="298" mass="29051">MMSAVLAFVGALVYGSADFLGGLAARRLRPLVVTGVAAASGAVLLGILAPLAGGTPTAADLLWGALSGVTGAVAIGLLYACLARGPMSVLSPVTAVVSAAAPMLWGLLAGGERLGAGSAAGLVVALVAIVLVALLPGERITRPTAPALAMAVGSGLAIGAFLILLDQTGEGSGIAPLVLNRVVNAVLTGGLATVLVVRAVRSGRGAQSAVRASGALPLPLRSAWLLAITCGVVDATANLLLLWALRAGGDLVVVAALTAMYPAGTVLLAAALLRERIAPVQGIGLVLALAAGILLAVG</sequence>
<protein>
    <recommendedName>
        <fullName evidence="3">EamA domain-containing protein</fullName>
    </recommendedName>
</protein>
<dbReference type="KEGG" id="maur:BOH66_05315"/>
<gene>
    <name evidence="4" type="ORF">BOH66_05315</name>
</gene>
<organism evidence="4 5">
    <name type="scientific">Microbacterium aurum</name>
    <dbReference type="NCBI Taxonomy" id="36805"/>
    <lineage>
        <taxon>Bacteria</taxon>
        <taxon>Bacillati</taxon>
        <taxon>Actinomycetota</taxon>
        <taxon>Actinomycetes</taxon>
        <taxon>Micrococcales</taxon>
        <taxon>Microbacteriaceae</taxon>
        <taxon>Microbacterium</taxon>
    </lineage>
</organism>
<dbReference type="Pfam" id="PF00892">
    <property type="entry name" value="EamA"/>
    <property type="match status" value="2"/>
</dbReference>
<dbReference type="EMBL" id="CP018762">
    <property type="protein sequence ID" value="APZ33747.1"/>
    <property type="molecule type" value="Genomic_DNA"/>
</dbReference>
<dbReference type="OrthoDB" id="68076at2"/>
<feature type="transmembrane region" description="Helical" evidence="2">
    <location>
        <begin position="61"/>
        <end position="82"/>
    </location>
</feature>
<evidence type="ECO:0000313" key="5">
    <source>
        <dbReference type="Proteomes" id="UP000187185"/>
    </source>
</evidence>
<dbReference type="AlphaFoldDB" id="A0A1P8U6J3"/>
<evidence type="ECO:0000256" key="1">
    <source>
        <dbReference type="ARBA" id="ARBA00007362"/>
    </source>
</evidence>
<keyword evidence="2" id="KW-0472">Membrane</keyword>
<dbReference type="InterPro" id="IPR000620">
    <property type="entry name" value="EamA_dom"/>
</dbReference>
<feature type="transmembrane region" description="Helical" evidence="2">
    <location>
        <begin position="147"/>
        <end position="165"/>
    </location>
</feature>